<evidence type="ECO:0000313" key="1">
    <source>
        <dbReference type="EMBL" id="MPM73051.1"/>
    </source>
</evidence>
<gene>
    <name evidence="1" type="ORF">SDC9_120027</name>
</gene>
<dbReference type="AlphaFoldDB" id="A0A645C7N8"/>
<proteinExistence type="predicted"/>
<comment type="caution">
    <text evidence="1">The sequence shown here is derived from an EMBL/GenBank/DDBJ whole genome shotgun (WGS) entry which is preliminary data.</text>
</comment>
<reference evidence="1" key="1">
    <citation type="submission" date="2019-08" db="EMBL/GenBank/DDBJ databases">
        <authorList>
            <person name="Kucharzyk K."/>
            <person name="Murdoch R.W."/>
            <person name="Higgins S."/>
            <person name="Loffler F."/>
        </authorList>
    </citation>
    <scope>NUCLEOTIDE SEQUENCE</scope>
</reference>
<organism evidence="1">
    <name type="scientific">bioreactor metagenome</name>
    <dbReference type="NCBI Taxonomy" id="1076179"/>
    <lineage>
        <taxon>unclassified sequences</taxon>
        <taxon>metagenomes</taxon>
        <taxon>ecological metagenomes</taxon>
    </lineage>
</organism>
<accession>A0A645C7N8</accession>
<protein>
    <submittedName>
        <fullName evidence="1">Uncharacterized protein</fullName>
    </submittedName>
</protein>
<sequence>MVQHIIIEPVLDQRVVLIVVQEGQPVVTQFFWTEDQDGTIPFLVILDHPQCRKRLSESDAVGKNTSVVPLQLVDDPKNSIPLKVIELVPGDGFLETGSFVG</sequence>
<name>A0A645C7N8_9ZZZZ</name>
<dbReference type="EMBL" id="VSSQ01025121">
    <property type="protein sequence ID" value="MPM73051.1"/>
    <property type="molecule type" value="Genomic_DNA"/>
</dbReference>